<evidence type="ECO:0000313" key="6">
    <source>
        <dbReference type="Proteomes" id="UP001180487"/>
    </source>
</evidence>
<dbReference type="PANTHER" id="PTHR45228">
    <property type="entry name" value="CYCLIC DI-GMP PHOSPHODIESTERASE TM_0186-RELATED"/>
    <property type="match status" value="1"/>
</dbReference>
<feature type="domain" description="HD-GYP" evidence="4">
    <location>
        <begin position="191"/>
        <end position="387"/>
    </location>
</feature>
<dbReference type="EMBL" id="JAVDXT010000005">
    <property type="protein sequence ID" value="MDR7379898.1"/>
    <property type="molecule type" value="Genomic_DNA"/>
</dbReference>
<evidence type="ECO:0000256" key="1">
    <source>
        <dbReference type="PROSITE-ProRule" id="PRU00169"/>
    </source>
</evidence>
<keyword evidence="6" id="KW-1185">Reference proteome</keyword>
<keyword evidence="1" id="KW-0597">Phosphoprotein</keyword>
<feature type="domain" description="Response regulatory" evidence="3">
    <location>
        <begin position="28"/>
        <end position="143"/>
    </location>
</feature>
<feature type="region of interest" description="Disordered" evidence="2">
    <location>
        <begin position="1"/>
        <end position="20"/>
    </location>
</feature>
<dbReference type="PANTHER" id="PTHR45228:SF8">
    <property type="entry name" value="TWO-COMPONENT RESPONSE REGULATOR-RELATED"/>
    <property type="match status" value="1"/>
</dbReference>
<evidence type="ECO:0000256" key="2">
    <source>
        <dbReference type="SAM" id="MobiDB-lite"/>
    </source>
</evidence>
<evidence type="ECO:0000259" key="4">
    <source>
        <dbReference type="PROSITE" id="PS51832"/>
    </source>
</evidence>
<dbReference type="Pfam" id="PF13487">
    <property type="entry name" value="HD_5"/>
    <property type="match status" value="1"/>
</dbReference>
<accession>A0ABU2CF15</accession>
<dbReference type="Proteomes" id="UP001180487">
    <property type="component" value="Unassembled WGS sequence"/>
</dbReference>
<comment type="caution">
    <text evidence="5">The sequence shown here is derived from an EMBL/GenBank/DDBJ whole genome shotgun (WGS) entry which is preliminary data.</text>
</comment>
<dbReference type="CDD" id="cd00077">
    <property type="entry name" value="HDc"/>
    <property type="match status" value="1"/>
</dbReference>
<dbReference type="InterPro" id="IPR052020">
    <property type="entry name" value="Cyclic_di-GMP/3'3'-cGAMP_PDE"/>
</dbReference>
<dbReference type="InterPro" id="IPR003607">
    <property type="entry name" value="HD/PDEase_dom"/>
</dbReference>
<dbReference type="InterPro" id="IPR037522">
    <property type="entry name" value="HD_GYP_dom"/>
</dbReference>
<dbReference type="PROSITE" id="PS50110">
    <property type="entry name" value="RESPONSE_REGULATORY"/>
    <property type="match status" value="1"/>
</dbReference>
<feature type="modified residue" description="4-aspartylphosphate" evidence="1">
    <location>
        <position position="77"/>
    </location>
</feature>
<dbReference type="Gene3D" id="1.10.3210.10">
    <property type="entry name" value="Hypothetical protein af1432"/>
    <property type="match status" value="1"/>
</dbReference>
<dbReference type="InterPro" id="IPR011006">
    <property type="entry name" value="CheY-like_superfamily"/>
</dbReference>
<proteinExistence type="predicted"/>
<dbReference type="PROSITE" id="PS51832">
    <property type="entry name" value="HD_GYP"/>
    <property type="match status" value="1"/>
</dbReference>
<evidence type="ECO:0000259" key="3">
    <source>
        <dbReference type="PROSITE" id="PS50110"/>
    </source>
</evidence>
<name>A0ABU2CF15_9BURK</name>
<gene>
    <name evidence="5" type="ORF">J2X19_004594</name>
</gene>
<dbReference type="InterPro" id="IPR001789">
    <property type="entry name" value="Sig_transdc_resp-reg_receiver"/>
</dbReference>
<dbReference type="SUPFAM" id="SSF109604">
    <property type="entry name" value="HD-domain/PDEase-like"/>
    <property type="match status" value="1"/>
</dbReference>
<protein>
    <submittedName>
        <fullName evidence="5">Response regulator RpfG family c-di-GMP phosphodiesterase</fullName>
    </submittedName>
</protein>
<dbReference type="RefSeq" id="WP_310376795.1">
    <property type="nucleotide sequence ID" value="NZ_JAVDXT010000005.1"/>
</dbReference>
<dbReference type="SUPFAM" id="SSF52172">
    <property type="entry name" value="CheY-like"/>
    <property type="match status" value="1"/>
</dbReference>
<dbReference type="SMART" id="SM00448">
    <property type="entry name" value="REC"/>
    <property type="match status" value="1"/>
</dbReference>
<sequence length="449" mass="49216">MASLMDSEAPAPLGDGPSAEPPSAHVYRVMCVDDEPNIVAALRRLFRGTGYSVVTATSGAEALELMAQQPVDLLISDMRMPGMDGAQLLEQVRARWPDTVRVLLTGYADIKSTIAAINSGEVFRYITKPWDDAEILGTARQVFERQSLEREKHRLEALLQIKNAELLALNASLEEKVQARTSELSLLTQKLKKNYLTSIKVFSNLMEWRGGSLSGHARRVVDLTRRTGRSMGLVEAEQQDLFIASLMHDIGQISLSDHILARPVGRLTEEELVLYRKHPVLGEQALMPLEDMQGVAALIRSHHERHDGHGYPDGLVGDAIPVGARILAVADTYDDLLHGHLSSGNLGAADARAMIARGRGTQFHPEVVDVFLQVLLEAAVAVEAQPVMTDIKDLRSGMALATDLVSAEGVVLLAADHVLSADLIRRIQLREGREGMPLKLPIKKSSWRP</sequence>
<organism evidence="5 6">
    <name type="scientific">Rhodoferax ferrireducens</name>
    <dbReference type="NCBI Taxonomy" id="192843"/>
    <lineage>
        <taxon>Bacteria</taxon>
        <taxon>Pseudomonadati</taxon>
        <taxon>Pseudomonadota</taxon>
        <taxon>Betaproteobacteria</taxon>
        <taxon>Burkholderiales</taxon>
        <taxon>Comamonadaceae</taxon>
        <taxon>Rhodoferax</taxon>
    </lineage>
</organism>
<dbReference type="SMART" id="SM00471">
    <property type="entry name" value="HDc"/>
    <property type="match status" value="1"/>
</dbReference>
<dbReference type="Pfam" id="PF00072">
    <property type="entry name" value="Response_reg"/>
    <property type="match status" value="1"/>
</dbReference>
<dbReference type="CDD" id="cd17569">
    <property type="entry name" value="REC_HupR-like"/>
    <property type="match status" value="1"/>
</dbReference>
<evidence type="ECO:0000313" key="5">
    <source>
        <dbReference type="EMBL" id="MDR7379898.1"/>
    </source>
</evidence>
<dbReference type="Gene3D" id="3.40.50.2300">
    <property type="match status" value="1"/>
</dbReference>
<reference evidence="5 6" key="1">
    <citation type="submission" date="2023-07" db="EMBL/GenBank/DDBJ databases">
        <title>Sorghum-associated microbial communities from plants grown in Nebraska, USA.</title>
        <authorList>
            <person name="Schachtman D."/>
        </authorList>
    </citation>
    <scope>NUCLEOTIDE SEQUENCE [LARGE SCALE GENOMIC DNA]</scope>
    <source>
        <strain evidence="5 6">BE313</strain>
    </source>
</reference>